<gene>
    <name evidence="7" type="ORF">VTJ49DRAFT_7264</name>
</gene>
<organism evidence="7 8">
    <name type="scientific">Humicola insolens</name>
    <name type="common">Soft-rot fungus</name>
    <dbReference type="NCBI Taxonomy" id="85995"/>
    <lineage>
        <taxon>Eukaryota</taxon>
        <taxon>Fungi</taxon>
        <taxon>Dikarya</taxon>
        <taxon>Ascomycota</taxon>
        <taxon>Pezizomycotina</taxon>
        <taxon>Sordariomycetes</taxon>
        <taxon>Sordariomycetidae</taxon>
        <taxon>Sordariales</taxon>
        <taxon>Chaetomiaceae</taxon>
        <taxon>Mycothermus</taxon>
    </lineage>
</organism>
<evidence type="ECO:0000256" key="1">
    <source>
        <dbReference type="ARBA" id="ARBA00022801"/>
    </source>
</evidence>
<dbReference type="InterPro" id="IPR016035">
    <property type="entry name" value="Acyl_Trfase/lysoPLipase"/>
</dbReference>
<feature type="short sequence motif" description="GXSXG" evidence="4">
    <location>
        <begin position="57"/>
        <end position="61"/>
    </location>
</feature>
<keyword evidence="2 4" id="KW-0442">Lipid degradation</keyword>
<dbReference type="SUPFAM" id="SSF52540">
    <property type="entry name" value="P-loop containing nucleoside triphosphate hydrolases"/>
    <property type="match status" value="1"/>
</dbReference>
<evidence type="ECO:0000313" key="7">
    <source>
        <dbReference type="EMBL" id="KAL1841262.1"/>
    </source>
</evidence>
<dbReference type="InterPro" id="IPR027417">
    <property type="entry name" value="P-loop_NTPase"/>
</dbReference>
<evidence type="ECO:0000256" key="3">
    <source>
        <dbReference type="ARBA" id="ARBA00023098"/>
    </source>
</evidence>
<evidence type="ECO:0000259" key="6">
    <source>
        <dbReference type="PROSITE" id="PS51635"/>
    </source>
</evidence>
<feature type="active site" description="Nucleophile" evidence="4">
    <location>
        <position position="59"/>
    </location>
</feature>
<feature type="domain" description="PNPLA" evidence="6">
    <location>
        <begin position="13"/>
        <end position="211"/>
    </location>
</feature>
<dbReference type="Pfam" id="PF13424">
    <property type="entry name" value="TPR_12"/>
    <property type="match status" value="1"/>
</dbReference>
<keyword evidence="8" id="KW-1185">Reference proteome</keyword>
<dbReference type="PANTHER" id="PTHR24185">
    <property type="entry name" value="CALCIUM-INDEPENDENT PHOSPHOLIPASE A2-GAMMA"/>
    <property type="match status" value="1"/>
</dbReference>
<feature type="active site" description="Proton acceptor" evidence="4">
    <location>
        <position position="198"/>
    </location>
</feature>
<evidence type="ECO:0000256" key="2">
    <source>
        <dbReference type="ARBA" id="ARBA00022963"/>
    </source>
</evidence>
<dbReference type="Proteomes" id="UP001583172">
    <property type="component" value="Unassembled WGS sequence"/>
</dbReference>
<feature type="short sequence motif" description="DGA/G" evidence="4">
    <location>
        <begin position="198"/>
        <end position="200"/>
    </location>
</feature>
<dbReference type="InterPro" id="IPR002641">
    <property type="entry name" value="PNPLA_dom"/>
</dbReference>
<dbReference type="PROSITE" id="PS51635">
    <property type="entry name" value="PNPLA"/>
    <property type="match status" value="1"/>
</dbReference>
<feature type="short sequence motif" description="GXGXXG" evidence="4">
    <location>
        <begin position="17"/>
        <end position="22"/>
    </location>
</feature>
<dbReference type="InterPro" id="IPR011990">
    <property type="entry name" value="TPR-like_helical_dom_sf"/>
</dbReference>
<reference evidence="7 8" key="1">
    <citation type="journal article" date="2024" name="Commun. Biol.">
        <title>Comparative genomic analysis of thermophilic fungi reveals convergent evolutionary adaptations and gene losses.</title>
        <authorList>
            <person name="Steindorff A.S."/>
            <person name="Aguilar-Pontes M.V."/>
            <person name="Robinson A.J."/>
            <person name="Andreopoulos B."/>
            <person name="LaButti K."/>
            <person name="Kuo A."/>
            <person name="Mondo S."/>
            <person name="Riley R."/>
            <person name="Otillar R."/>
            <person name="Haridas S."/>
            <person name="Lipzen A."/>
            <person name="Grimwood J."/>
            <person name="Schmutz J."/>
            <person name="Clum A."/>
            <person name="Reid I.D."/>
            <person name="Moisan M.C."/>
            <person name="Butler G."/>
            <person name="Nguyen T.T.M."/>
            <person name="Dewar K."/>
            <person name="Conant G."/>
            <person name="Drula E."/>
            <person name="Henrissat B."/>
            <person name="Hansel C."/>
            <person name="Singer S."/>
            <person name="Hutchinson M.I."/>
            <person name="de Vries R.P."/>
            <person name="Natvig D.O."/>
            <person name="Powell A.J."/>
            <person name="Tsang A."/>
            <person name="Grigoriev I.V."/>
        </authorList>
    </citation>
    <scope>NUCLEOTIDE SEQUENCE [LARGE SCALE GENOMIC DNA]</scope>
    <source>
        <strain evidence="7 8">CBS 620.91</strain>
    </source>
</reference>
<name>A0ABR3VI72_HUMIN</name>
<keyword evidence="3 4" id="KW-0443">Lipid metabolism</keyword>
<sequence>MEEAGKKEPVNLLSLDGGGVRGVSSLLILHAIMTEIKKAQNLDVLPKPCEYFHLIAGTSTGGLIAIMLGRLRMSTKEALDAYDEFAARIFCKENRKKYRLSDKYFATPLKEIVQGIVKDRGLGELMWDPEQPEKGKAMVCVMPLQNVGNARVIRTFPGDEGIDDQWDRNILIWEAARATTAAPTFFKPQVIGGEAYVDGALGANNPVDYLLREAIQEFGSWRRLGCVVSIGTGTREVGLSDGPLEQRRAFMVAGKIMRLVRVMKATLTDSETEHQRLSARLGSSPGAYFRFNVPQAAEKIALDNYLQIPELKTMTSEYLREVDVAVQVQAVAKGLNEGFRHGFTLGLIREIDTEQVILSNAPINALGTSSPFFTGREDILSKLDRLFSLRDTKGYPRRECLLYGMGGVGKTEIARKAAEMFRTRFQYIFFIDGSTPSSICLDYANICRKYDLGNGDPQGMQQLAIAWIEKLTEEWLMIFDDCDMSNRTHHLPPGGTGNIIYTSRLMDLQYGLPAECVFEIKPLSETESVQLLLKASGSQSIRTSSDDAVLAQQLVKEVEYLPSGITYAAAVIRDGRSLSSYLEDIRARKVSILRDPRFQGKSIEKTTVYATLELSYESLQARRRRYGRGATGRSAMVALKVLGLLCFYHHKEFPIATFGRAARERHKRNAHLGYPLSKIMDPPDADFDFMLDVNPDGSWDPNWVAVGLRILESFSLVKRDRERSTVSMHALVHEWATLRMDEDQSQRYALVAKIILCESVELSWRWLDQAFARSLGPHASLGWLHELSKNFDAAEKAYFVCLREWKAEAVERCGNSWGVINTLQRLGTLYHDMGRLGDAEMTYLETVERLCIMIMEREASRVENPSKQEGDEENTVTGADHSLTDPSGDTKTVVETVSRQLSWSAFSRHLRRHRQATSSSQAPGVPFKPYSVAMQTSEEESDFEDITEELVQLWIHFYIIHGYLARVYIDQDRFGTGRRMLVEVAEYLGELLPADHVELLRVQNEAKSLTDPGDLKFWNKRINDWWDLADGPGNEYWESDAGWQLVVFFADCQLKNGMYDKAYEQYDAALKLFERMYGPYDKKVLNILHRMVICKAEDDDCDKAVEIARDCLQRARRGYSECHKETVLAMEKLYEACFFQKLEQGFEEETILREAVVRAEEALGLTHSITRRLRMRLGCVKREGKKPAPPPPPRYDIRQSGIQTLEKAWQTSRHELEKMKAQFGEHHLLVRRFARFVGDAPAKTREEFTRKLLACFGPNTSVSQTCLRELQRERDELAASKNSHCEPDGIYFCSCGEQEHAGSSWERELQEREEVELAQEIEEAVANEVSQEAVLTSSDDPDRTVKRWQNEPYFFCGLF</sequence>
<dbReference type="CDD" id="cd07216">
    <property type="entry name" value="Pat17_PNPLA8_PNPLA9_like3"/>
    <property type="match status" value="1"/>
</dbReference>
<dbReference type="Pfam" id="PF01734">
    <property type="entry name" value="Patatin"/>
    <property type="match status" value="1"/>
</dbReference>
<protein>
    <recommendedName>
        <fullName evidence="6">PNPLA domain-containing protein</fullName>
    </recommendedName>
</protein>
<dbReference type="Gene3D" id="1.25.40.10">
    <property type="entry name" value="Tetratricopeptide repeat domain"/>
    <property type="match status" value="1"/>
</dbReference>
<dbReference type="Gene3D" id="3.40.50.300">
    <property type="entry name" value="P-loop containing nucleotide triphosphate hydrolases"/>
    <property type="match status" value="1"/>
</dbReference>
<evidence type="ECO:0000256" key="5">
    <source>
        <dbReference type="SAM" id="MobiDB-lite"/>
    </source>
</evidence>
<feature type="region of interest" description="Disordered" evidence="5">
    <location>
        <begin position="861"/>
        <end position="890"/>
    </location>
</feature>
<proteinExistence type="predicted"/>
<evidence type="ECO:0000313" key="8">
    <source>
        <dbReference type="Proteomes" id="UP001583172"/>
    </source>
</evidence>
<dbReference type="SUPFAM" id="SSF48452">
    <property type="entry name" value="TPR-like"/>
    <property type="match status" value="1"/>
</dbReference>
<dbReference type="Gene3D" id="3.40.1090.10">
    <property type="entry name" value="Cytosolic phospholipase A2 catalytic domain"/>
    <property type="match status" value="1"/>
</dbReference>
<dbReference type="SUPFAM" id="SSF52151">
    <property type="entry name" value="FabD/lysophospholipase-like"/>
    <property type="match status" value="1"/>
</dbReference>
<comment type="caution">
    <text evidence="7">The sequence shown here is derived from an EMBL/GenBank/DDBJ whole genome shotgun (WGS) entry which is preliminary data.</text>
</comment>
<evidence type="ECO:0000256" key="4">
    <source>
        <dbReference type="PROSITE-ProRule" id="PRU01161"/>
    </source>
</evidence>
<dbReference type="PANTHER" id="PTHR24185:SF1">
    <property type="entry name" value="CALCIUM-INDEPENDENT PHOSPHOLIPASE A2-GAMMA"/>
    <property type="match status" value="1"/>
</dbReference>
<accession>A0ABR3VI72</accession>
<dbReference type="EMBL" id="JAZGSY010000081">
    <property type="protein sequence ID" value="KAL1841262.1"/>
    <property type="molecule type" value="Genomic_DNA"/>
</dbReference>
<keyword evidence="1 4" id="KW-0378">Hydrolase</keyword>